<sequence length="238" mass="26328">MTLIKHHSSNILVAQSLAQPWRVLRRVSAALGMLLLLSHCAAISTLLPVTEPSVSAPTEVQAEPNAVAHNATATAVTSPTVWPALTADLAERYQQAKTLMRQQDYAGASQLLQPLAEAVPAAAGIRYNLALCYWQLAQTEAARLQLTQLLELRPDYVAASNLLGVIARQAGHFRQAERHWLAALNQQADYADAHKNLGFLYELYLQQPEQARYHYTQYQQLTGDPLAEAWLSLLPQQE</sequence>
<reference evidence="1 2" key="1">
    <citation type="submission" date="2021-10" db="EMBL/GenBank/DDBJ databases">
        <title>Alishewanella koreense sp. nov. isolated from seawater of southwestern coast in South Korea and the proposal for the reclassification of Rheinheimera perlucida and Rheinheimera tuosuensis as Arsukibacterium perlucida and Arsukibacterium tuosuensis.</title>
        <authorList>
            <person name="Kim K.H."/>
            <person name="Ruan W."/>
            <person name="Kim K.R."/>
            <person name="Baek J.H."/>
            <person name="Jeon C.O."/>
        </authorList>
    </citation>
    <scope>NUCLEOTIDE SEQUENCE [LARGE SCALE GENOMIC DNA]</scope>
    <source>
        <strain evidence="1 2">16-MA</strain>
    </source>
</reference>
<comment type="caution">
    <text evidence="1">The sequence shown here is derived from an EMBL/GenBank/DDBJ whole genome shotgun (WGS) entry which is preliminary data.</text>
</comment>
<dbReference type="SUPFAM" id="SSF48452">
    <property type="entry name" value="TPR-like"/>
    <property type="match status" value="1"/>
</dbReference>
<dbReference type="Proteomes" id="UP000633814">
    <property type="component" value="Unassembled WGS sequence"/>
</dbReference>
<dbReference type="Gene3D" id="1.25.40.10">
    <property type="entry name" value="Tetratricopeptide repeat domain"/>
    <property type="match status" value="1"/>
</dbReference>
<dbReference type="EMBL" id="JAEINI020000001">
    <property type="protein sequence ID" value="MCB5225553.1"/>
    <property type="molecule type" value="Genomic_DNA"/>
</dbReference>
<protein>
    <submittedName>
        <fullName evidence="1">Tetratricopeptide repeat protein</fullName>
    </submittedName>
</protein>
<dbReference type="InterPro" id="IPR011990">
    <property type="entry name" value="TPR-like_helical_dom_sf"/>
</dbReference>
<dbReference type="RefSeq" id="WP_226749642.1">
    <property type="nucleotide sequence ID" value="NZ_JAEINI020000001.1"/>
</dbReference>
<proteinExistence type="predicted"/>
<evidence type="ECO:0000313" key="2">
    <source>
        <dbReference type="Proteomes" id="UP000633814"/>
    </source>
</evidence>
<organism evidence="1 2">
    <name type="scientific">Alishewanella maricola</name>
    <dbReference type="NCBI Taxonomy" id="2795740"/>
    <lineage>
        <taxon>Bacteria</taxon>
        <taxon>Pseudomonadati</taxon>
        <taxon>Pseudomonadota</taxon>
        <taxon>Gammaproteobacteria</taxon>
        <taxon>Alteromonadales</taxon>
        <taxon>Alteromonadaceae</taxon>
        <taxon>Alishewanella</taxon>
    </lineage>
</organism>
<accession>A0ABS8C042</accession>
<name>A0ABS8C042_9ALTE</name>
<gene>
    <name evidence="1" type="ORF">JAO78_001795</name>
</gene>
<dbReference type="InterPro" id="IPR019734">
    <property type="entry name" value="TPR_rpt"/>
</dbReference>
<dbReference type="SMART" id="SM00028">
    <property type="entry name" value="TPR"/>
    <property type="match status" value="3"/>
</dbReference>
<dbReference type="Pfam" id="PF14559">
    <property type="entry name" value="TPR_19"/>
    <property type="match status" value="1"/>
</dbReference>
<keyword evidence="2" id="KW-1185">Reference proteome</keyword>
<evidence type="ECO:0000313" key="1">
    <source>
        <dbReference type="EMBL" id="MCB5225553.1"/>
    </source>
</evidence>